<dbReference type="KEGG" id="pfy:PFICI_13738"/>
<dbReference type="EMBL" id="KI912119">
    <property type="protein sequence ID" value="ETS75254.1"/>
    <property type="molecule type" value="Genomic_DNA"/>
</dbReference>
<reference evidence="2" key="1">
    <citation type="journal article" date="2015" name="BMC Genomics">
        <title>Genomic and transcriptomic analysis of the endophytic fungus Pestalotiopsis fici reveals its lifestyle and high potential for synthesis of natural products.</title>
        <authorList>
            <person name="Wang X."/>
            <person name="Zhang X."/>
            <person name="Liu L."/>
            <person name="Xiang M."/>
            <person name="Wang W."/>
            <person name="Sun X."/>
            <person name="Che Y."/>
            <person name="Guo L."/>
            <person name="Liu G."/>
            <person name="Guo L."/>
            <person name="Wang C."/>
            <person name="Yin W.B."/>
            <person name="Stadler M."/>
            <person name="Zhang X."/>
            <person name="Liu X."/>
        </authorList>
    </citation>
    <scope>NUCLEOTIDE SEQUENCE [LARGE SCALE GENOMIC DNA]</scope>
    <source>
        <strain evidence="2">W106-1 / CGMCC3.15140</strain>
    </source>
</reference>
<keyword evidence="2" id="KW-1185">Reference proteome</keyword>
<dbReference type="InParanoid" id="W3WNA8"/>
<evidence type="ECO:0000313" key="1">
    <source>
        <dbReference type="EMBL" id="ETS75254.1"/>
    </source>
</evidence>
<accession>W3WNA8</accession>
<dbReference type="GeneID" id="19278751"/>
<name>W3WNA8_PESFW</name>
<dbReference type="OrthoDB" id="10433781at2759"/>
<dbReference type="AlphaFoldDB" id="W3WNA8"/>
<dbReference type="RefSeq" id="XP_007840510.1">
    <property type="nucleotide sequence ID" value="XM_007842319.1"/>
</dbReference>
<sequence length="151" mass="17718">MPPHRVGDRRISLFEAINRIEASGDEYIFQLMKKIEQHEIASAGFRWHATPTQNNQDRVLALFERFLRLTGVIPSMEETRRLTQREKDTLMFPIDQQKLLAQLRGFMFFVADQTAGKSADNLTYMALSKYRAAMLFWIYHVYNRHQLTPPA</sequence>
<dbReference type="Proteomes" id="UP000030651">
    <property type="component" value="Unassembled WGS sequence"/>
</dbReference>
<proteinExistence type="predicted"/>
<evidence type="ECO:0000313" key="2">
    <source>
        <dbReference type="Proteomes" id="UP000030651"/>
    </source>
</evidence>
<organism evidence="1 2">
    <name type="scientific">Pestalotiopsis fici (strain W106-1 / CGMCC3.15140)</name>
    <dbReference type="NCBI Taxonomy" id="1229662"/>
    <lineage>
        <taxon>Eukaryota</taxon>
        <taxon>Fungi</taxon>
        <taxon>Dikarya</taxon>
        <taxon>Ascomycota</taxon>
        <taxon>Pezizomycotina</taxon>
        <taxon>Sordariomycetes</taxon>
        <taxon>Xylariomycetidae</taxon>
        <taxon>Amphisphaeriales</taxon>
        <taxon>Sporocadaceae</taxon>
        <taxon>Pestalotiopsis</taxon>
    </lineage>
</organism>
<dbReference type="HOGENOM" id="CLU_1732107_0_0_1"/>
<gene>
    <name evidence="1" type="ORF">PFICI_13738</name>
</gene>
<protein>
    <submittedName>
        <fullName evidence="1">Uncharacterized protein</fullName>
    </submittedName>
</protein>